<proteinExistence type="predicted"/>
<comment type="caution">
    <text evidence="1">The sequence shown here is derived from an EMBL/GenBank/DDBJ whole genome shotgun (WGS) entry which is preliminary data.</text>
</comment>
<dbReference type="AlphaFoldDB" id="A0A0F9UDN7"/>
<dbReference type="EMBL" id="LAZR01000105">
    <property type="protein sequence ID" value="KKN91280.1"/>
    <property type="molecule type" value="Genomic_DNA"/>
</dbReference>
<organism evidence="1">
    <name type="scientific">marine sediment metagenome</name>
    <dbReference type="NCBI Taxonomy" id="412755"/>
    <lineage>
        <taxon>unclassified sequences</taxon>
        <taxon>metagenomes</taxon>
        <taxon>ecological metagenomes</taxon>
    </lineage>
</organism>
<protein>
    <submittedName>
        <fullName evidence="1">Uncharacterized protein</fullName>
    </submittedName>
</protein>
<accession>A0A0F9UDN7</accession>
<reference evidence="1" key="1">
    <citation type="journal article" date="2015" name="Nature">
        <title>Complex archaea that bridge the gap between prokaryotes and eukaryotes.</title>
        <authorList>
            <person name="Spang A."/>
            <person name="Saw J.H."/>
            <person name="Jorgensen S.L."/>
            <person name="Zaremba-Niedzwiedzka K."/>
            <person name="Martijn J."/>
            <person name="Lind A.E."/>
            <person name="van Eijk R."/>
            <person name="Schleper C."/>
            <person name="Guy L."/>
            <person name="Ettema T.J."/>
        </authorList>
    </citation>
    <scope>NUCLEOTIDE SEQUENCE</scope>
</reference>
<name>A0A0F9UDN7_9ZZZZ</name>
<evidence type="ECO:0000313" key="1">
    <source>
        <dbReference type="EMBL" id="KKN91280.1"/>
    </source>
</evidence>
<gene>
    <name evidence="1" type="ORF">LCGC14_0221480</name>
</gene>
<sequence>MKVVVVDIHGTPREIDGNAKVDFDILARWSGNRYLVLASVEGDLFDPLDTKAGINKLDRERGGKVWELRTCSQECYEQYTVFLRSKNRTPYLVAQRRFRNDFR</sequence>